<evidence type="ECO:0000256" key="5">
    <source>
        <dbReference type="ARBA" id="ARBA00023235"/>
    </source>
</evidence>
<dbReference type="GO" id="GO:0051156">
    <property type="term" value="P:glucose 6-phosphate metabolic process"/>
    <property type="evidence" value="ECO:0007669"/>
    <property type="project" value="TreeGrafter"/>
</dbReference>
<dbReference type="PROSITE" id="PS51463">
    <property type="entry name" value="P_GLUCOSE_ISOMERASE_3"/>
    <property type="match status" value="1"/>
</dbReference>
<dbReference type="GO" id="GO:0006094">
    <property type="term" value="P:gluconeogenesis"/>
    <property type="evidence" value="ECO:0007669"/>
    <property type="project" value="UniProtKB-UniRule"/>
</dbReference>
<dbReference type="GO" id="GO:0005829">
    <property type="term" value="C:cytosol"/>
    <property type="evidence" value="ECO:0007669"/>
    <property type="project" value="TreeGrafter"/>
</dbReference>
<dbReference type="EMBL" id="FXBL01000004">
    <property type="protein sequence ID" value="SMH38353.1"/>
    <property type="molecule type" value="Genomic_DNA"/>
</dbReference>
<comment type="similarity">
    <text evidence="2 7 8">Belongs to the GPI family.</text>
</comment>
<feature type="region of interest" description="Disordered" evidence="9">
    <location>
        <begin position="1"/>
        <end position="28"/>
    </location>
</feature>
<comment type="catalytic activity">
    <reaction evidence="6 7 8">
        <text>alpha-D-glucose 6-phosphate = beta-D-fructose 6-phosphate</text>
        <dbReference type="Rhea" id="RHEA:11816"/>
        <dbReference type="ChEBI" id="CHEBI:57634"/>
        <dbReference type="ChEBI" id="CHEBI:58225"/>
        <dbReference type="EC" id="5.3.1.9"/>
    </reaction>
</comment>
<dbReference type="CDD" id="cd05015">
    <property type="entry name" value="SIS_PGI_1"/>
    <property type="match status" value="1"/>
</dbReference>
<dbReference type="Pfam" id="PF00342">
    <property type="entry name" value="PGI"/>
    <property type="match status" value="1"/>
</dbReference>
<keyword evidence="11" id="KW-1185">Reference proteome</keyword>
<dbReference type="NCBIfam" id="NF001211">
    <property type="entry name" value="PRK00179.1"/>
    <property type="match status" value="1"/>
</dbReference>
<keyword evidence="5 7" id="KW-0413">Isomerase</keyword>
<proteinExistence type="inferred from homology"/>
<dbReference type="InterPro" id="IPR001672">
    <property type="entry name" value="G6P_Isomerase"/>
</dbReference>
<reference evidence="10 11" key="1">
    <citation type="submission" date="2017-04" db="EMBL/GenBank/DDBJ databases">
        <authorList>
            <person name="Afonso C.L."/>
            <person name="Miller P.J."/>
            <person name="Scott M.A."/>
            <person name="Spackman E."/>
            <person name="Goraichik I."/>
            <person name="Dimitrov K.M."/>
            <person name="Suarez D.L."/>
            <person name="Swayne D.E."/>
        </authorList>
    </citation>
    <scope>NUCLEOTIDE SEQUENCE [LARGE SCALE GENOMIC DNA]</scope>
    <source>
        <strain evidence="10 11">B5P</strain>
    </source>
</reference>
<dbReference type="GO" id="GO:0048029">
    <property type="term" value="F:monosaccharide binding"/>
    <property type="evidence" value="ECO:0007669"/>
    <property type="project" value="TreeGrafter"/>
</dbReference>
<dbReference type="SUPFAM" id="SSF53697">
    <property type="entry name" value="SIS domain"/>
    <property type="match status" value="1"/>
</dbReference>
<dbReference type="PROSITE" id="PS00174">
    <property type="entry name" value="P_GLUCOSE_ISOMERASE_2"/>
    <property type="match status" value="1"/>
</dbReference>
<evidence type="ECO:0000256" key="3">
    <source>
        <dbReference type="ARBA" id="ARBA00022432"/>
    </source>
</evidence>
<dbReference type="EC" id="5.3.1.9" evidence="7"/>
<evidence type="ECO:0000313" key="10">
    <source>
        <dbReference type="EMBL" id="SMH38353.1"/>
    </source>
</evidence>
<dbReference type="CDD" id="cd05016">
    <property type="entry name" value="SIS_PGI_2"/>
    <property type="match status" value="1"/>
</dbReference>
<evidence type="ECO:0000313" key="11">
    <source>
        <dbReference type="Proteomes" id="UP000193083"/>
    </source>
</evidence>
<dbReference type="InterPro" id="IPR018189">
    <property type="entry name" value="Phosphoglucose_isomerase_CS"/>
</dbReference>
<feature type="active site" description="Proton donor" evidence="7">
    <location>
        <position position="376"/>
    </location>
</feature>
<evidence type="ECO:0000256" key="4">
    <source>
        <dbReference type="ARBA" id="ARBA00023152"/>
    </source>
</evidence>
<dbReference type="Gene3D" id="3.40.50.10490">
    <property type="entry name" value="Glucose-6-phosphate isomerase like protein, domain 1"/>
    <property type="match status" value="2"/>
</dbReference>
<dbReference type="AlphaFoldDB" id="A0A1X7NLY8"/>
<sequence length="573" mass="61347">MGQPPKWNKTLLRASLPPRTTRPGDELARADLSESIEALRRHRDADAPKDMRAAFQADPGRFGAFSLTFDDLLLDWSKCAVDAATMTLLEKTARAADLEGKRAAMFAGEPINLTEGRAVLHVALRGAAAGVADGRSKEAAEVSRVLEALSAFADAIRSGRTKGATGRKITDVVNIGIGGSDLGPQMAVLALAPFHDGPRAHFVSNVDGAHISDVLKPLDPETTFFIIASKTFTTIETMTNATTAKAWVQSAVGADLASLHFAAVSTAVDKAAAFGIPAERVFGFWDWVGGRYSLWSAIGLPIMIAVGPENFRRFLAGAHAMDEHFRTAPILENLPAVLGLIGWWHRVICFYPARAVIPYDQRLSRLPAYLQQLDMESNGKGVAIDGTPVTTPTGPLVFGEPGTNGQHAFFQLLHQGTDVIPVEFIIAAEGFEPELAHHHDLLVANCLAQSEALMRGRTLDEARAQLLKAGMDAAKAETIAPHRVFSGNRPSVTIVHQKLDPFALGRLVALYEHRVFVEAALFGINAFDQWGVELGKELATGLLPVVEGKASAAGRDASTAGLVAHIHALAAEE</sequence>
<dbReference type="UniPathway" id="UPA00138"/>
<comment type="pathway">
    <text evidence="7">Carbohydrate biosynthesis; gluconeogenesis.</text>
</comment>
<evidence type="ECO:0000256" key="7">
    <source>
        <dbReference type="HAMAP-Rule" id="MF_00473"/>
    </source>
</evidence>
<comment type="subcellular location">
    <subcellularLocation>
        <location evidence="7">Cytoplasm</location>
    </subcellularLocation>
</comment>
<comment type="function">
    <text evidence="7">Catalyzes the reversible isomerization of glucose-6-phosphate to fructose-6-phosphate.</text>
</comment>
<dbReference type="Proteomes" id="UP000193083">
    <property type="component" value="Unassembled WGS sequence"/>
</dbReference>
<dbReference type="GO" id="GO:0006096">
    <property type="term" value="P:glycolytic process"/>
    <property type="evidence" value="ECO:0007669"/>
    <property type="project" value="UniProtKB-UniRule"/>
</dbReference>
<dbReference type="PANTHER" id="PTHR11469:SF1">
    <property type="entry name" value="GLUCOSE-6-PHOSPHATE ISOMERASE"/>
    <property type="match status" value="1"/>
</dbReference>
<evidence type="ECO:0000256" key="1">
    <source>
        <dbReference type="ARBA" id="ARBA00004926"/>
    </source>
</evidence>
<evidence type="ECO:0000256" key="6">
    <source>
        <dbReference type="ARBA" id="ARBA00029321"/>
    </source>
</evidence>
<keyword evidence="7" id="KW-0963">Cytoplasm</keyword>
<evidence type="ECO:0000256" key="2">
    <source>
        <dbReference type="ARBA" id="ARBA00006604"/>
    </source>
</evidence>
<dbReference type="PROSITE" id="PS00765">
    <property type="entry name" value="P_GLUCOSE_ISOMERASE_1"/>
    <property type="match status" value="1"/>
</dbReference>
<dbReference type="InterPro" id="IPR035476">
    <property type="entry name" value="SIS_PGI_1"/>
</dbReference>
<dbReference type="GO" id="GO:0097367">
    <property type="term" value="F:carbohydrate derivative binding"/>
    <property type="evidence" value="ECO:0007669"/>
    <property type="project" value="InterPro"/>
</dbReference>
<gene>
    <name evidence="7" type="primary">pgi</name>
    <name evidence="10" type="ORF">SAMN02982922_2043</name>
</gene>
<keyword evidence="4 7" id="KW-0324">Glycolysis</keyword>
<dbReference type="PANTHER" id="PTHR11469">
    <property type="entry name" value="GLUCOSE-6-PHOSPHATE ISOMERASE"/>
    <property type="match status" value="1"/>
</dbReference>
<organism evidence="10 11">
    <name type="scientific">Mesorhizobium australicum</name>
    <dbReference type="NCBI Taxonomy" id="536018"/>
    <lineage>
        <taxon>Bacteria</taxon>
        <taxon>Pseudomonadati</taxon>
        <taxon>Pseudomonadota</taxon>
        <taxon>Alphaproteobacteria</taxon>
        <taxon>Hyphomicrobiales</taxon>
        <taxon>Phyllobacteriaceae</taxon>
        <taxon>Mesorhizobium</taxon>
    </lineage>
</organism>
<name>A0A1X7NLY8_9HYPH</name>
<comment type="pathway">
    <text evidence="1 7 8">Carbohydrate degradation; glycolysis; D-glyceraldehyde 3-phosphate and glycerone phosphate from D-glucose: step 2/4.</text>
</comment>
<feature type="active site" evidence="7">
    <location>
        <position position="536"/>
    </location>
</feature>
<evidence type="ECO:0000256" key="9">
    <source>
        <dbReference type="SAM" id="MobiDB-lite"/>
    </source>
</evidence>
<accession>A0A1X7NLY8</accession>
<protein>
    <recommendedName>
        <fullName evidence="7">Glucose-6-phosphate isomerase</fullName>
        <shortName evidence="7">GPI</shortName>
        <ecNumber evidence="7">5.3.1.9</ecNumber>
    </recommendedName>
    <alternativeName>
        <fullName evidence="7">Phosphoglucose isomerase</fullName>
        <shortName evidence="7">PGI</shortName>
    </alternativeName>
    <alternativeName>
        <fullName evidence="7">Phosphohexose isomerase</fullName>
        <shortName evidence="7">PHI</shortName>
    </alternativeName>
</protein>
<dbReference type="InterPro" id="IPR046348">
    <property type="entry name" value="SIS_dom_sf"/>
</dbReference>
<dbReference type="InterPro" id="IPR035482">
    <property type="entry name" value="SIS_PGI_2"/>
</dbReference>
<feature type="active site" evidence="7">
    <location>
        <position position="407"/>
    </location>
</feature>
<dbReference type="InterPro" id="IPR023096">
    <property type="entry name" value="G6P_Isomerase_C"/>
</dbReference>
<keyword evidence="3 7" id="KW-0312">Gluconeogenesis</keyword>
<dbReference type="GO" id="GO:0004347">
    <property type="term" value="F:glucose-6-phosphate isomerase activity"/>
    <property type="evidence" value="ECO:0007669"/>
    <property type="project" value="UniProtKB-UniRule"/>
</dbReference>
<dbReference type="UniPathway" id="UPA00109">
    <property type="reaction ID" value="UER00181"/>
</dbReference>
<dbReference type="Gene3D" id="1.10.1390.10">
    <property type="match status" value="1"/>
</dbReference>
<dbReference type="HAMAP" id="MF_00473">
    <property type="entry name" value="G6P_isomerase"/>
    <property type="match status" value="1"/>
</dbReference>
<evidence type="ECO:0000256" key="8">
    <source>
        <dbReference type="RuleBase" id="RU000612"/>
    </source>
</evidence>
<dbReference type="PRINTS" id="PR00662">
    <property type="entry name" value="G6PISOMERASE"/>
</dbReference>